<sequence length="217" mass="25100">MLSPQRPVDSAWAQEFELIVNSVVRRYDCKVTTNRMMQAGVVSKFHIDEIKRVAKLFCIFEDVVDDLEFESKLTTPDEFPPAESVRHNSIVANMNDGEVMEAIDEAQCISDLRMLLTPYIEVPGLPYTSIFKMQFIHHRSKTEIVFNIHPTTTCGDRVICFIELMAKFVQYALDHDDETIEICRPSMEVLFDEIIRDEKLAQHYDPRRSRTPQLGVV</sequence>
<dbReference type="HOGENOM" id="CLU_1421261_0_0_1"/>
<organism evidence="1 2">
    <name type="scientific">Ceriporiopsis subvermispora (strain B)</name>
    <name type="common">White-rot fungus</name>
    <name type="synonym">Gelatoporia subvermispora</name>
    <dbReference type="NCBI Taxonomy" id="914234"/>
    <lineage>
        <taxon>Eukaryota</taxon>
        <taxon>Fungi</taxon>
        <taxon>Dikarya</taxon>
        <taxon>Basidiomycota</taxon>
        <taxon>Agaricomycotina</taxon>
        <taxon>Agaricomycetes</taxon>
        <taxon>Polyporales</taxon>
        <taxon>Gelatoporiaceae</taxon>
        <taxon>Gelatoporia</taxon>
    </lineage>
</organism>
<dbReference type="AlphaFoldDB" id="M2PSG9"/>
<dbReference type="Proteomes" id="UP000016930">
    <property type="component" value="Unassembled WGS sequence"/>
</dbReference>
<accession>M2PSG9</accession>
<keyword evidence="2" id="KW-1185">Reference proteome</keyword>
<gene>
    <name evidence="1" type="ORF">CERSUDRAFT_103616</name>
</gene>
<reference evidence="1 2" key="1">
    <citation type="journal article" date="2012" name="Proc. Natl. Acad. Sci. U.S.A.">
        <title>Comparative genomics of Ceriporiopsis subvermispora and Phanerochaete chrysosporium provide insight into selective ligninolysis.</title>
        <authorList>
            <person name="Fernandez-Fueyo E."/>
            <person name="Ruiz-Duenas F.J."/>
            <person name="Ferreira P."/>
            <person name="Floudas D."/>
            <person name="Hibbett D.S."/>
            <person name="Canessa P."/>
            <person name="Larrondo L.F."/>
            <person name="James T.Y."/>
            <person name="Seelenfreund D."/>
            <person name="Lobos S."/>
            <person name="Polanco R."/>
            <person name="Tello M."/>
            <person name="Honda Y."/>
            <person name="Watanabe T."/>
            <person name="Watanabe T."/>
            <person name="Ryu J.S."/>
            <person name="Kubicek C.P."/>
            <person name="Schmoll M."/>
            <person name="Gaskell J."/>
            <person name="Hammel K.E."/>
            <person name="St John F.J."/>
            <person name="Vanden Wymelenberg A."/>
            <person name="Sabat G."/>
            <person name="Splinter BonDurant S."/>
            <person name="Syed K."/>
            <person name="Yadav J.S."/>
            <person name="Doddapaneni H."/>
            <person name="Subramanian V."/>
            <person name="Lavin J.L."/>
            <person name="Oguiza J.A."/>
            <person name="Perez G."/>
            <person name="Pisabarro A.G."/>
            <person name="Ramirez L."/>
            <person name="Santoyo F."/>
            <person name="Master E."/>
            <person name="Coutinho P.M."/>
            <person name="Henrissat B."/>
            <person name="Lombard V."/>
            <person name="Magnuson J.K."/>
            <person name="Kuees U."/>
            <person name="Hori C."/>
            <person name="Igarashi K."/>
            <person name="Samejima M."/>
            <person name="Held B.W."/>
            <person name="Barry K.W."/>
            <person name="LaButti K.M."/>
            <person name="Lapidus A."/>
            <person name="Lindquist E.A."/>
            <person name="Lucas S.M."/>
            <person name="Riley R."/>
            <person name="Salamov A.A."/>
            <person name="Hoffmeister D."/>
            <person name="Schwenk D."/>
            <person name="Hadar Y."/>
            <person name="Yarden O."/>
            <person name="de Vries R.P."/>
            <person name="Wiebenga A."/>
            <person name="Stenlid J."/>
            <person name="Eastwood D."/>
            <person name="Grigoriev I.V."/>
            <person name="Berka R.M."/>
            <person name="Blanchette R.A."/>
            <person name="Kersten P."/>
            <person name="Martinez A.T."/>
            <person name="Vicuna R."/>
            <person name="Cullen D."/>
        </authorList>
    </citation>
    <scope>NUCLEOTIDE SEQUENCE [LARGE SCALE GENOMIC DNA]</scope>
    <source>
        <strain evidence="1 2">B</strain>
    </source>
</reference>
<name>M2PSG9_CERS8</name>
<proteinExistence type="predicted"/>
<protein>
    <submittedName>
        <fullName evidence="1">Uncharacterized protein</fullName>
    </submittedName>
</protein>
<evidence type="ECO:0000313" key="1">
    <source>
        <dbReference type="EMBL" id="EMD39609.1"/>
    </source>
</evidence>
<dbReference type="EMBL" id="KB445793">
    <property type="protein sequence ID" value="EMD39609.1"/>
    <property type="molecule type" value="Genomic_DNA"/>
</dbReference>
<evidence type="ECO:0000313" key="2">
    <source>
        <dbReference type="Proteomes" id="UP000016930"/>
    </source>
</evidence>